<accession>A0A811RG08</accession>
<comment type="caution">
    <text evidence="1">The sequence shown here is derived from an EMBL/GenBank/DDBJ whole genome shotgun (WGS) entry which is preliminary data.</text>
</comment>
<dbReference type="OrthoDB" id="10262656at2759"/>
<protein>
    <submittedName>
        <fullName evidence="1">Uncharacterized protein</fullName>
    </submittedName>
</protein>
<gene>
    <name evidence="1" type="ORF">NCGR_LOCUS52130</name>
</gene>
<dbReference type="Proteomes" id="UP000604825">
    <property type="component" value="Unassembled WGS sequence"/>
</dbReference>
<sequence length="64" mass="7381">MEESSSSPLLEKKYHPGCSGCPYDQKKDLQEGMPYKEFLYVWIICLSTAMDWNSVLPTCLDFLL</sequence>
<name>A0A811RG08_9POAL</name>
<reference evidence="1" key="1">
    <citation type="submission" date="2020-10" db="EMBL/GenBank/DDBJ databases">
        <authorList>
            <person name="Han B."/>
            <person name="Lu T."/>
            <person name="Zhao Q."/>
            <person name="Huang X."/>
            <person name="Zhao Y."/>
        </authorList>
    </citation>
    <scope>NUCLEOTIDE SEQUENCE</scope>
</reference>
<dbReference type="AlphaFoldDB" id="A0A811RG08"/>
<evidence type="ECO:0000313" key="1">
    <source>
        <dbReference type="EMBL" id="CAD6268825.1"/>
    </source>
</evidence>
<evidence type="ECO:0000313" key="2">
    <source>
        <dbReference type="Proteomes" id="UP000604825"/>
    </source>
</evidence>
<proteinExistence type="predicted"/>
<dbReference type="EMBL" id="CAJGYO010000014">
    <property type="protein sequence ID" value="CAD6268825.1"/>
    <property type="molecule type" value="Genomic_DNA"/>
</dbReference>
<organism evidence="1 2">
    <name type="scientific">Miscanthus lutarioriparius</name>
    <dbReference type="NCBI Taxonomy" id="422564"/>
    <lineage>
        <taxon>Eukaryota</taxon>
        <taxon>Viridiplantae</taxon>
        <taxon>Streptophyta</taxon>
        <taxon>Embryophyta</taxon>
        <taxon>Tracheophyta</taxon>
        <taxon>Spermatophyta</taxon>
        <taxon>Magnoliopsida</taxon>
        <taxon>Liliopsida</taxon>
        <taxon>Poales</taxon>
        <taxon>Poaceae</taxon>
        <taxon>PACMAD clade</taxon>
        <taxon>Panicoideae</taxon>
        <taxon>Andropogonodae</taxon>
        <taxon>Andropogoneae</taxon>
        <taxon>Saccharinae</taxon>
        <taxon>Miscanthus</taxon>
    </lineage>
</organism>
<keyword evidence="2" id="KW-1185">Reference proteome</keyword>